<organism evidence="1 2">
    <name type="scientific">Naganishia onofrii</name>
    <dbReference type="NCBI Taxonomy" id="1851511"/>
    <lineage>
        <taxon>Eukaryota</taxon>
        <taxon>Fungi</taxon>
        <taxon>Dikarya</taxon>
        <taxon>Basidiomycota</taxon>
        <taxon>Agaricomycotina</taxon>
        <taxon>Tremellomycetes</taxon>
        <taxon>Filobasidiales</taxon>
        <taxon>Filobasidiaceae</taxon>
        <taxon>Naganishia</taxon>
    </lineage>
</organism>
<keyword evidence="2" id="KW-1185">Reference proteome</keyword>
<gene>
    <name evidence="1" type="ORF">QFC24_000192</name>
</gene>
<dbReference type="EMBL" id="JASBWV010000001">
    <property type="protein sequence ID" value="KAJ9127907.1"/>
    <property type="molecule type" value="Genomic_DNA"/>
</dbReference>
<evidence type="ECO:0000313" key="1">
    <source>
        <dbReference type="EMBL" id="KAJ9127907.1"/>
    </source>
</evidence>
<accession>A0ACC2XY05</accession>
<evidence type="ECO:0000313" key="2">
    <source>
        <dbReference type="Proteomes" id="UP001234202"/>
    </source>
</evidence>
<reference evidence="1" key="1">
    <citation type="submission" date="2023-04" db="EMBL/GenBank/DDBJ databases">
        <title>Draft Genome sequencing of Naganishia species isolated from polar environments using Oxford Nanopore Technology.</title>
        <authorList>
            <person name="Leo P."/>
            <person name="Venkateswaran K."/>
        </authorList>
    </citation>
    <scope>NUCLEOTIDE SEQUENCE</scope>
    <source>
        <strain evidence="1">DBVPG 5303</strain>
    </source>
</reference>
<comment type="caution">
    <text evidence="1">The sequence shown here is derived from an EMBL/GenBank/DDBJ whole genome shotgun (WGS) entry which is preliminary data.</text>
</comment>
<proteinExistence type="predicted"/>
<protein>
    <submittedName>
        <fullName evidence="1">Uncharacterized protein</fullName>
    </submittedName>
</protein>
<sequence length="1401" mass="152798">MEENPPRRRRLSDAPNPTDPPLHDQHTSPSLPPPLVVPSHRHVHYSTTDDEEEEEEGDHNGIPWQEKVRAHRIAGARKDSSLDPVAPVEVPLEQESTMDERETFAGGVGVSYLDGEVGNGNKRLPSPSPSPPPPPPPPPHLPIPATAVLVRRGRRQEKRSMTLPDEFMNGTSGAGAVPLDKLDTSEGGYGFGFGPSVRRSSLRLAHGAGTAAAAAAVANKNNNLVSSPSSDDQGSFRRDRQEHRHSSLSSPLAIGGPSRYPGMLQLQHPSSSSPLAMASVDSAAVSPRTVQRRRMVSSRGGSPDIEHRNRDGNGNGNASIPAPAARLRRRISSMDDLTAEAGALRRKSNSWNAKHDMLPATTTTKMKMGSGESTTTPTTLTPTSTRPPSRHRKESMMQAVHPINASSLSKTITYNNNNNNNNNGKQRQQGSRDTGGDGDNSSTHGPSGDESMNEEKQEFAKTVGRKRKQSEDFAVAAAAADRLRHQHQHLHLQQHLHPSQPQRSMSTPVTMSAVPEFTEYGLQGNSTSNPPLMPQESKEKEPARTKKRSRRGVEGLGFEGTLEASQQRTQNDTASSAVLENLLQSIDLANAMRLIQKQTVIPSGVHDVNGTDATANFHTIPVSPNARSTFRNSGKGNGKVAEMFVPVAPPPILNSPNQQDATPAMRHHKEAATAGGNGHGHVAFTHPAVEVSDSEDAHSVRSGNHHHHHQYTHSPLPLPTQGRASRLSTSSSIPSGLFGSRRHVSTPTSLVSGNHNINNNTKAVESGTTKTQLFMAGAGAVPEPNNKHKRSISERFSLNRHLLGHGKKGKAVPVPAVERSLAGQVEVDEEVAMEAKDMAKFQERIQSSLLELSHHPRAEKLAYQARSYLQGYYSNVFASIRDRQLDPDPIYVFDPLAVIRWRRAVREEEAKRVAYEASRTSASASAKAFSPSSGTATLFDPRLRTPSKSANSPDMSNGNSGRPPSRPLHSAELLNRVDQSDMAKHLKVSPALRAWVVTPSEMVAYLNCKGVADHFVPSNEFEHPMWGEMPQIDRSPSTMTASSTHSRSMTSPTSRMWQIKATSNRPPSSAHGSEGGGEDRGLSHGRKESLETGDRFASVIKSPLQRIRRHIHPHLDRDHYPQSAVASDTENEGIKGSRRHALLYTAQRFKIGQASKEQVQHVETAPTMSHESIPKPQSSTTELSPPRKIDLHVDTLSGSGRLSPVAPTASTTARIDEFDKLPVEVNEEDYRKTLRTLQSVENAMNRTPVVEREGQALVKDFITTVENFRTRHGVSILEDDLRKMRQVQLGYVGLTRMPQVNGQASGNGAAAGKPVKMEQNTSGQELSETTQVSAFNPLNAAREIIAELHERYNVAIRQAVEVCQQQDAVQRKVSELLPEAETLLSKIGDQVRKVSSRTMLH</sequence>
<dbReference type="Proteomes" id="UP001234202">
    <property type="component" value="Unassembled WGS sequence"/>
</dbReference>
<name>A0ACC2XY05_9TREE</name>